<dbReference type="AlphaFoldDB" id="A0A6A6LT46"/>
<comment type="caution">
    <text evidence="2">The sequence shown here is derived from an EMBL/GenBank/DDBJ whole genome shotgun (WGS) entry which is preliminary data.</text>
</comment>
<feature type="region of interest" description="Disordered" evidence="1">
    <location>
        <begin position="202"/>
        <end position="225"/>
    </location>
</feature>
<gene>
    <name evidence="2" type="ORF">GH714_016490</name>
</gene>
<organism evidence="2 3">
    <name type="scientific">Hevea brasiliensis</name>
    <name type="common">Para rubber tree</name>
    <name type="synonym">Siphonia brasiliensis</name>
    <dbReference type="NCBI Taxonomy" id="3981"/>
    <lineage>
        <taxon>Eukaryota</taxon>
        <taxon>Viridiplantae</taxon>
        <taxon>Streptophyta</taxon>
        <taxon>Embryophyta</taxon>
        <taxon>Tracheophyta</taxon>
        <taxon>Spermatophyta</taxon>
        <taxon>Magnoliopsida</taxon>
        <taxon>eudicotyledons</taxon>
        <taxon>Gunneridae</taxon>
        <taxon>Pentapetalae</taxon>
        <taxon>rosids</taxon>
        <taxon>fabids</taxon>
        <taxon>Malpighiales</taxon>
        <taxon>Euphorbiaceae</taxon>
        <taxon>Crotonoideae</taxon>
        <taxon>Micrandreae</taxon>
        <taxon>Hevea</taxon>
    </lineage>
</organism>
<dbReference type="EMBL" id="JAAGAX010000009">
    <property type="protein sequence ID" value="KAF2303303.1"/>
    <property type="molecule type" value="Genomic_DNA"/>
</dbReference>
<name>A0A6A6LT46_HEVBR</name>
<evidence type="ECO:0000256" key="1">
    <source>
        <dbReference type="SAM" id="MobiDB-lite"/>
    </source>
</evidence>
<dbReference type="Proteomes" id="UP000467840">
    <property type="component" value="Chromosome 16"/>
</dbReference>
<sequence>MVSDIDKEIDKDEGGKLISAYGLMGQVWWLAGQLLLGCGLDPKLYDLFWATRFLELIWVEMLIGPTKPTSFGSLRYCYVVLRASNQVHNKMATHLQNEISMDVAADSNSCESLSFSGFLSVQDLGLKSPQTDGIIQIRKQNQGFEFSHIADSAAQTLNKNCPADISISGGQLQLQAFLYQSKQVNHKPGSKGATRCNNERLNRKVSDNPNHKDRNQAKMKHTPASNLSFGQKIFQSFVSPCRECHAHKPSIKAHTAPKETVKTH</sequence>
<evidence type="ECO:0000313" key="3">
    <source>
        <dbReference type="Proteomes" id="UP000467840"/>
    </source>
</evidence>
<evidence type="ECO:0000313" key="2">
    <source>
        <dbReference type="EMBL" id="KAF2303303.1"/>
    </source>
</evidence>
<feature type="compositionally biased region" description="Basic and acidic residues" evidence="1">
    <location>
        <begin position="202"/>
        <end position="216"/>
    </location>
</feature>
<keyword evidence="3" id="KW-1185">Reference proteome</keyword>
<proteinExistence type="predicted"/>
<reference evidence="2 3" key="1">
    <citation type="journal article" date="2020" name="Mol. Plant">
        <title>The Chromosome-Based Rubber Tree Genome Provides New Insights into Spurge Genome Evolution and Rubber Biosynthesis.</title>
        <authorList>
            <person name="Liu J."/>
            <person name="Shi C."/>
            <person name="Shi C.C."/>
            <person name="Li W."/>
            <person name="Zhang Q.J."/>
            <person name="Zhang Y."/>
            <person name="Li K."/>
            <person name="Lu H.F."/>
            <person name="Shi C."/>
            <person name="Zhu S.T."/>
            <person name="Xiao Z.Y."/>
            <person name="Nan H."/>
            <person name="Yue Y."/>
            <person name="Zhu X.G."/>
            <person name="Wu Y."/>
            <person name="Hong X.N."/>
            <person name="Fan G.Y."/>
            <person name="Tong Y."/>
            <person name="Zhang D."/>
            <person name="Mao C.L."/>
            <person name="Liu Y.L."/>
            <person name="Hao S.J."/>
            <person name="Liu W.Q."/>
            <person name="Lv M.Q."/>
            <person name="Zhang H.B."/>
            <person name="Liu Y."/>
            <person name="Hu-Tang G.R."/>
            <person name="Wang J.P."/>
            <person name="Wang J.H."/>
            <person name="Sun Y.H."/>
            <person name="Ni S.B."/>
            <person name="Chen W.B."/>
            <person name="Zhang X.C."/>
            <person name="Jiao Y.N."/>
            <person name="Eichler E.E."/>
            <person name="Li G.H."/>
            <person name="Liu X."/>
            <person name="Gao L.Z."/>
        </authorList>
    </citation>
    <scope>NUCLEOTIDE SEQUENCE [LARGE SCALE GENOMIC DNA]</scope>
    <source>
        <strain evidence="3">cv. GT1</strain>
        <tissue evidence="2">Leaf</tissue>
    </source>
</reference>
<protein>
    <submittedName>
        <fullName evidence="2">Uncharacterized protein</fullName>
    </submittedName>
</protein>
<accession>A0A6A6LT46</accession>